<accession>A0A9K3D9P6</accession>
<keyword evidence="3" id="KW-1185">Reference proteome</keyword>
<dbReference type="Proteomes" id="UP000265618">
    <property type="component" value="Unassembled WGS sequence"/>
</dbReference>
<evidence type="ECO:0000313" key="2">
    <source>
        <dbReference type="EMBL" id="GIQ91728.1"/>
    </source>
</evidence>
<dbReference type="AlphaFoldDB" id="A0A9K3D9P6"/>
<name>A0A9K3D9P6_9EUKA</name>
<evidence type="ECO:0000313" key="3">
    <source>
        <dbReference type="Proteomes" id="UP000265618"/>
    </source>
</evidence>
<feature type="compositionally biased region" description="Low complexity" evidence="1">
    <location>
        <begin position="15"/>
        <end position="24"/>
    </location>
</feature>
<comment type="caution">
    <text evidence="2">The sequence shown here is derived from an EMBL/GenBank/DDBJ whole genome shotgun (WGS) entry which is preliminary data.</text>
</comment>
<sequence>VPLSRAGLRVSLQPQPALSALQPQTGSVETETPPPACMSSIPAYPY</sequence>
<organism evidence="2 3">
    <name type="scientific">Kipferlia bialata</name>
    <dbReference type="NCBI Taxonomy" id="797122"/>
    <lineage>
        <taxon>Eukaryota</taxon>
        <taxon>Metamonada</taxon>
        <taxon>Carpediemonas-like organisms</taxon>
        <taxon>Kipferlia</taxon>
    </lineage>
</organism>
<protein>
    <submittedName>
        <fullName evidence="2">Uncharacterized protein</fullName>
    </submittedName>
</protein>
<gene>
    <name evidence="2" type="ORF">KIPB_015105</name>
</gene>
<dbReference type="EMBL" id="BDIP01008231">
    <property type="protein sequence ID" value="GIQ91728.1"/>
    <property type="molecule type" value="Genomic_DNA"/>
</dbReference>
<proteinExistence type="predicted"/>
<reference evidence="2 3" key="1">
    <citation type="journal article" date="2018" name="PLoS ONE">
        <title>The draft genome of Kipferlia bialata reveals reductive genome evolution in fornicate parasites.</title>
        <authorList>
            <person name="Tanifuji G."/>
            <person name="Takabayashi S."/>
            <person name="Kume K."/>
            <person name="Takagi M."/>
            <person name="Nakayama T."/>
            <person name="Kamikawa R."/>
            <person name="Inagaki Y."/>
            <person name="Hashimoto T."/>
        </authorList>
    </citation>
    <scope>NUCLEOTIDE SEQUENCE [LARGE SCALE GENOMIC DNA]</scope>
    <source>
        <strain evidence="2">NY0173</strain>
    </source>
</reference>
<feature type="non-terminal residue" evidence="2">
    <location>
        <position position="1"/>
    </location>
</feature>
<evidence type="ECO:0000256" key="1">
    <source>
        <dbReference type="SAM" id="MobiDB-lite"/>
    </source>
</evidence>
<feature type="region of interest" description="Disordered" evidence="1">
    <location>
        <begin position="15"/>
        <end position="46"/>
    </location>
</feature>